<comment type="caution">
    <text evidence="1">The sequence shown here is derived from an EMBL/GenBank/DDBJ whole genome shotgun (WGS) entry which is preliminary data.</text>
</comment>
<dbReference type="Gene3D" id="1.10.287.670">
    <property type="entry name" value="Phycobilisome degradation protein NblA"/>
    <property type="match status" value="1"/>
</dbReference>
<dbReference type="InterPro" id="IPR007574">
    <property type="entry name" value="NblA"/>
</dbReference>
<dbReference type="EMBL" id="JBHZOL010000030">
    <property type="protein sequence ID" value="MFE4105576.1"/>
    <property type="molecule type" value="Genomic_DNA"/>
</dbReference>
<keyword evidence="2" id="KW-1185">Reference proteome</keyword>
<organism evidence="1 2">
    <name type="scientific">Almyronema epifaneia S1</name>
    <dbReference type="NCBI Taxonomy" id="2991925"/>
    <lineage>
        <taxon>Bacteria</taxon>
        <taxon>Bacillati</taxon>
        <taxon>Cyanobacteriota</taxon>
        <taxon>Cyanophyceae</taxon>
        <taxon>Nodosilineales</taxon>
        <taxon>Nodosilineaceae</taxon>
        <taxon>Almyronema</taxon>
        <taxon>Almyronema epifaneia</taxon>
    </lineage>
</organism>
<name>A0ABW6IBP2_9CYAN</name>
<gene>
    <name evidence="1" type="ORF">ACFVKH_04755</name>
</gene>
<protein>
    <submittedName>
        <fullName evidence="1">NblA/ycf18 family protein</fullName>
    </submittedName>
</protein>
<reference evidence="1 2" key="1">
    <citation type="submission" date="2024-10" db="EMBL/GenBank/DDBJ databases">
        <authorList>
            <person name="Ratan Roy A."/>
            <person name="Morales Sandoval P.H."/>
            <person name="De Los Santos Villalobos S."/>
            <person name="Chakraborty S."/>
            <person name="Mukherjee J."/>
        </authorList>
    </citation>
    <scope>NUCLEOTIDE SEQUENCE [LARGE SCALE GENOMIC DNA]</scope>
    <source>
        <strain evidence="1 2">S1</strain>
    </source>
</reference>
<evidence type="ECO:0000313" key="1">
    <source>
        <dbReference type="EMBL" id="MFE4105576.1"/>
    </source>
</evidence>
<sequence>MENSDTLTMEQQFRLQVLRQQIENLTLEEAQDYLFEALKQLMIKDNWVRQIFKACYLPEFTATG</sequence>
<dbReference type="Proteomes" id="UP001600165">
    <property type="component" value="Unassembled WGS sequence"/>
</dbReference>
<accession>A0ABW6IBP2</accession>
<dbReference type="RefSeq" id="WP_377962387.1">
    <property type="nucleotide sequence ID" value="NZ_JBHZOL010000030.1"/>
</dbReference>
<proteinExistence type="predicted"/>
<dbReference type="Pfam" id="PF04485">
    <property type="entry name" value="NblA"/>
    <property type="match status" value="1"/>
</dbReference>
<evidence type="ECO:0000313" key="2">
    <source>
        <dbReference type="Proteomes" id="UP001600165"/>
    </source>
</evidence>
<dbReference type="SUPFAM" id="SSF109859">
    <property type="entry name" value="NblA-like"/>
    <property type="match status" value="1"/>
</dbReference>
<dbReference type="InterPro" id="IPR036904">
    <property type="entry name" value="NblA_sf"/>
</dbReference>